<dbReference type="RefSeq" id="WP_053187129.1">
    <property type="nucleotide sequence ID" value="NZ_LGIA01000194.1"/>
</dbReference>
<organism evidence="3 4">
    <name type="scientific">Sunxiuqinia dokdonensis</name>
    <dbReference type="NCBI Taxonomy" id="1409788"/>
    <lineage>
        <taxon>Bacteria</taxon>
        <taxon>Pseudomonadati</taxon>
        <taxon>Bacteroidota</taxon>
        <taxon>Bacteroidia</taxon>
        <taxon>Marinilabiliales</taxon>
        <taxon>Prolixibacteraceae</taxon>
        <taxon>Sunxiuqinia</taxon>
    </lineage>
</organism>
<reference evidence="4" key="1">
    <citation type="submission" date="2015-07" db="EMBL/GenBank/DDBJ databases">
        <title>Genome sequencing of Sunxiuqinia dokdonensis strain SK.</title>
        <authorList>
            <person name="Ahn S."/>
            <person name="Kim B.-C."/>
        </authorList>
    </citation>
    <scope>NUCLEOTIDE SEQUENCE [LARGE SCALE GENOMIC DNA]</scope>
    <source>
        <strain evidence="4">SK</strain>
    </source>
</reference>
<comment type="caution">
    <text evidence="3">The sequence shown here is derived from an EMBL/GenBank/DDBJ whole genome shotgun (WGS) entry which is preliminary data.</text>
</comment>
<evidence type="ECO:0000259" key="1">
    <source>
        <dbReference type="Pfam" id="PF00534"/>
    </source>
</evidence>
<dbReference type="InterPro" id="IPR001296">
    <property type="entry name" value="Glyco_trans_1"/>
</dbReference>
<dbReference type="OrthoDB" id="7560678at2"/>
<evidence type="ECO:0000313" key="3">
    <source>
        <dbReference type="EMBL" id="KOH43264.1"/>
    </source>
</evidence>
<dbReference type="Proteomes" id="UP000036958">
    <property type="component" value="Unassembled WGS sequence"/>
</dbReference>
<gene>
    <name evidence="3" type="ORF">NC99_39320</name>
</gene>
<dbReference type="AlphaFoldDB" id="A0A0L8V4B2"/>
<proteinExistence type="predicted"/>
<protein>
    <recommendedName>
        <fullName evidence="5">Glycosyl transferase family 1 domain-containing protein</fullName>
    </recommendedName>
</protein>
<dbReference type="Pfam" id="PF00534">
    <property type="entry name" value="Glycos_transf_1"/>
    <property type="match status" value="1"/>
</dbReference>
<accession>A0A0L8V4B2</accession>
<sequence length="384" mass="42815">MKVLLVSPLPPPSGGIQSVTSTLVDFLRDRTSGVELLVCDTSHHLRPVTSGSVVVRVFTGIQNSVATVWKVYRLLRRERPHVIHLASSASLAMLKDWIIESLARRFHVPVVMHWHFGRVPELKRKNNWEWKLILHIIRNSACSVIIDEPSFQMLREEGCQNVFYVPNPLSNEAEEAMRKWTGNQQIRPAGRLLFVGHVIWEKGVFELVQACKMVSSVEKLTVIGACEESLKRALLKIAGEKGGTEWLEFTGELDQRQVWQHMARSPVVVLPSYTEGFPMVVLEAMAMGCAVVATPVGAIPKMLAIGEEQVCGICVPVGDVDSLGDAISFFVSNALIAAEWGKNGSRRVLQNYTMKSVFSKYLSVWESALICRQANSLVEIEKAE</sequence>
<dbReference type="PANTHER" id="PTHR45947">
    <property type="entry name" value="SULFOQUINOVOSYL TRANSFERASE SQD2"/>
    <property type="match status" value="1"/>
</dbReference>
<dbReference type="Gene3D" id="3.40.50.2000">
    <property type="entry name" value="Glycogen Phosphorylase B"/>
    <property type="match status" value="2"/>
</dbReference>
<dbReference type="SUPFAM" id="SSF53756">
    <property type="entry name" value="UDP-Glycosyltransferase/glycogen phosphorylase"/>
    <property type="match status" value="1"/>
</dbReference>
<dbReference type="STRING" id="1409788.NC99_39320"/>
<dbReference type="GO" id="GO:0016757">
    <property type="term" value="F:glycosyltransferase activity"/>
    <property type="evidence" value="ECO:0007669"/>
    <property type="project" value="InterPro"/>
</dbReference>
<dbReference type="CDD" id="cd03801">
    <property type="entry name" value="GT4_PimA-like"/>
    <property type="match status" value="1"/>
</dbReference>
<dbReference type="EMBL" id="LGIA01000194">
    <property type="protein sequence ID" value="KOH43264.1"/>
    <property type="molecule type" value="Genomic_DNA"/>
</dbReference>
<feature type="domain" description="Glycosyltransferase subfamily 4-like N-terminal" evidence="2">
    <location>
        <begin position="14"/>
        <end position="168"/>
    </location>
</feature>
<name>A0A0L8V4B2_9BACT</name>
<evidence type="ECO:0008006" key="5">
    <source>
        <dbReference type="Google" id="ProtNLM"/>
    </source>
</evidence>
<evidence type="ECO:0000313" key="4">
    <source>
        <dbReference type="Proteomes" id="UP000036958"/>
    </source>
</evidence>
<dbReference type="PANTHER" id="PTHR45947:SF3">
    <property type="entry name" value="SULFOQUINOVOSYL TRANSFERASE SQD2"/>
    <property type="match status" value="1"/>
</dbReference>
<keyword evidence="4" id="KW-1185">Reference proteome</keyword>
<dbReference type="Pfam" id="PF13439">
    <property type="entry name" value="Glyco_transf_4"/>
    <property type="match status" value="1"/>
</dbReference>
<feature type="domain" description="Glycosyl transferase family 1" evidence="1">
    <location>
        <begin position="192"/>
        <end position="346"/>
    </location>
</feature>
<evidence type="ECO:0000259" key="2">
    <source>
        <dbReference type="Pfam" id="PF13439"/>
    </source>
</evidence>
<dbReference type="InterPro" id="IPR050194">
    <property type="entry name" value="Glycosyltransferase_grp1"/>
</dbReference>
<dbReference type="InterPro" id="IPR028098">
    <property type="entry name" value="Glyco_trans_4-like_N"/>
</dbReference>